<dbReference type="Proteomes" id="UP000483432">
    <property type="component" value="Unassembled WGS sequence"/>
</dbReference>
<comment type="caution">
    <text evidence="1">The sequence shown here is derived from an EMBL/GenBank/DDBJ whole genome shotgun (WGS) entry which is preliminary data.</text>
</comment>
<dbReference type="AlphaFoldDB" id="A0A7C9K1X0"/>
<name>A0A7C9K1X0_9PROT</name>
<evidence type="ECO:0000313" key="1">
    <source>
        <dbReference type="EMBL" id="NDP48659.1"/>
    </source>
</evidence>
<accession>A0A7C9K1X0</accession>
<sequence>MALAVLLVSDRGPTPAAARRLAQQLSIAPRTVERWRRWWREHFPATRLWQTMCARFMPPLDIALLPAELLSRFHGTSTEAMRRLLMFLTPLTGIAPITLREGL</sequence>
<organism evidence="1 2">
    <name type="scientific">Sulfuriferula multivorans</name>
    <dbReference type="NCBI Taxonomy" id="1559896"/>
    <lineage>
        <taxon>Bacteria</taxon>
        <taxon>Pseudomonadati</taxon>
        <taxon>Pseudomonadota</taxon>
        <taxon>Betaproteobacteria</taxon>
        <taxon>Nitrosomonadales</taxon>
        <taxon>Sulfuricellaceae</taxon>
        <taxon>Sulfuriferula</taxon>
    </lineage>
</organism>
<evidence type="ECO:0000313" key="2">
    <source>
        <dbReference type="Proteomes" id="UP000483432"/>
    </source>
</evidence>
<dbReference type="EMBL" id="JAAFGW010000143">
    <property type="protein sequence ID" value="NDP48659.1"/>
    <property type="molecule type" value="Genomic_DNA"/>
</dbReference>
<proteinExistence type="predicted"/>
<protein>
    <submittedName>
        <fullName evidence="1">Uncharacterized protein</fullName>
    </submittedName>
</protein>
<reference evidence="1 2" key="1">
    <citation type="submission" date="2019-09" db="EMBL/GenBank/DDBJ databases">
        <title>H2 Metabolism Revealed by Metagenomic Analysis in Subglacial Sediment of East Antarctica.</title>
        <authorList>
            <person name="Yang Z."/>
            <person name="Zhang Y."/>
            <person name="Lv Y."/>
            <person name="Yan W."/>
            <person name="Xiao X."/>
            <person name="Sun B."/>
            <person name="Ma H."/>
        </authorList>
    </citation>
    <scope>NUCLEOTIDE SEQUENCE [LARGE SCALE GENOMIC DNA]</scope>
    <source>
        <strain evidence="1">Bin2_2</strain>
    </source>
</reference>
<gene>
    <name evidence="1" type="ORF">GZ085_09780</name>
</gene>